<dbReference type="Gene3D" id="3.10.290.10">
    <property type="entry name" value="RNA-binding S4 domain"/>
    <property type="match status" value="1"/>
</dbReference>
<dbReference type="CDD" id="cd00165">
    <property type="entry name" value="S4"/>
    <property type="match status" value="1"/>
</dbReference>
<dbReference type="InterPro" id="IPR002942">
    <property type="entry name" value="S4_RNA-bd"/>
</dbReference>
<reference evidence="5 6" key="2">
    <citation type="journal article" date="2012" name="Stand. Genomic Sci.">
        <title>Complete genome sequence of the moderately thermophilic mineral-sulfide-oxidizing firmicute Sulfobacillus acidophilus type strain (NAL(T)).</title>
        <authorList>
            <person name="Anderson I."/>
            <person name="Chertkov O."/>
            <person name="Chen A."/>
            <person name="Saunders E."/>
            <person name="Lapidus A."/>
            <person name="Nolan M."/>
            <person name="Lucas S."/>
            <person name="Hammon N."/>
            <person name="Deshpande S."/>
            <person name="Cheng J.F."/>
            <person name="Han C."/>
            <person name="Tapia R."/>
            <person name="Goodwin L.A."/>
            <person name="Pitluck S."/>
            <person name="Liolios K."/>
            <person name="Pagani I."/>
            <person name="Ivanova N."/>
            <person name="Mikhailova N."/>
            <person name="Pati A."/>
            <person name="Palaniappan K."/>
            <person name="Land M."/>
            <person name="Pan C."/>
            <person name="Rohde M."/>
            <person name="Pukall R."/>
            <person name="Goker M."/>
            <person name="Detter J.C."/>
            <person name="Woyke T."/>
            <person name="Bristow J."/>
            <person name="Eisen J.A."/>
            <person name="Markowitz V."/>
            <person name="Hugenholtz P."/>
            <person name="Kyrpides N.C."/>
            <person name="Klenk H.P."/>
            <person name="Mavromatis K."/>
        </authorList>
    </citation>
    <scope>NUCLEOTIDE SEQUENCE [LARGE SCALE GENOMIC DNA]</scope>
    <source>
        <strain evidence="6">ATCC 700253 / DSM 10332 / NAL</strain>
    </source>
</reference>
<evidence type="ECO:0000259" key="4">
    <source>
        <dbReference type="SMART" id="SM00363"/>
    </source>
</evidence>
<dbReference type="InterPro" id="IPR036986">
    <property type="entry name" value="S4_RNA-bd_sf"/>
</dbReference>
<dbReference type="GO" id="GO:0003723">
    <property type="term" value="F:RNA binding"/>
    <property type="evidence" value="ECO:0007669"/>
    <property type="project" value="UniProtKB-KW"/>
</dbReference>
<dbReference type="InterPro" id="IPR029063">
    <property type="entry name" value="SAM-dependent_MTases_sf"/>
</dbReference>
<protein>
    <submittedName>
        <fullName evidence="5">Hemolysin A</fullName>
    </submittedName>
</protein>
<dbReference type="KEGG" id="sap:Sulac_1623"/>
<dbReference type="EMBL" id="CP003179">
    <property type="protein sequence ID" value="AEW05120.1"/>
    <property type="molecule type" value="Genomic_DNA"/>
</dbReference>
<dbReference type="Proteomes" id="UP000005439">
    <property type="component" value="Chromosome"/>
</dbReference>
<evidence type="ECO:0000313" key="5">
    <source>
        <dbReference type="EMBL" id="AEW05120.1"/>
    </source>
</evidence>
<dbReference type="PROSITE" id="PS50889">
    <property type="entry name" value="S4"/>
    <property type="match status" value="1"/>
</dbReference>
<dbReference type="SUPFAM" id="SSF53335">
    <property type="entry name" value="S-adenosyl-L-methionine-dependent methyltransferases"/>
    <property type="match status" value="1"/>
</dbReference>
<dbReference type="GO" id="GO:0008168">
    <property type="term" value="F:methyltransferase activity"/>
    <property type="evidence" value="ECO:0007669"/>
    <property type="project" value="InterPro"/>
</dbReference>
<dbReference type="NCBIfam" id="TIGR00478">
    <property type="entry name" value="tly"/>
    <property type="match status" value="1"/>
</dbReference>
<keyword evidence="1 3" id="KW-0694">RNA-binding</keyword>
<gene>
    <name evidence="5" type="ordered locus">Sulac_1623</name>
</gene>
<dbReference type="STRING" id="679936.Sulac_1623"/>
<reference evidence="6" key="1">
    <citation type="submission" date="2011-12" db="EMBL/GenBank/DDBJ databases">
        <title>The complete genome of chromosome of Sulfobacillus acidophilus DSM 10332.</title>
        <authorList>
            <person name="Lucas S."/>
            <person name="Han J."/>
            <person name="Lapidus A."/>
            <person name="Bruce D."/>
            <person name="Goodwin L."/>
            <person name="Pitluck S."/>
            <person name="Peters L."/>
            <person name="Kyrpides N."/>
            <person name="Mavromatis K."/>
            <person name="Ivanova N."/>
            <person name="Mikhailova N."/>
            <person name="Chertkov O."/>
            <person name="Saunders E."/>
            <person name="Detter J.C."/>
            <person name="Tapia R."/>
            <person name="Han C."/>
            <person name="Land M."/>
            <person name="Hauser L."/>
            <person name="Markowitz V."/>
            <person name="Cheng J.-F."/>
            <person name="Hugenholtz P."/>
            <person name="Woyke T."/>
            <person name="Wu D."/>
            <person name="Pukall R."/>
            <person name="Gehrich-Schroeter G."/>
            <person name="Schneider S."/>
            <person name="Klenk H.-P."/>
            <person name="Eisen J.A."/>
        </authorList>
    </citation>
    <scope>NUCLEOTIDE SEQUENCE [LARGE SCALE GENOMIC DNA]</scope>
    <source>
        <strain evidence="6">ATCC 700253 / DSM 10332 / NAL</strain>
    </source>
</reference>
<dbReference type="HOGENOM" id="CLU_058015_3_0_9"/>
<dbReference type="GO" id="GO:0032259">
    <property type="term" value="P:methylation"/>
    <property type="evidence" value="ECO:0007669"/>
    <property type="project" value="InterPro"/>
</dbReference>
<evidence type="ECO:0000256" key="1">
    <source>
        <dbReference type="ARBA" id="ARBA00022884"/>
    </source>
</evidence>
<accession>G8TYU1</accession>
<dbReference type="AlphaFoldDB" id="G8TYU1"/>
<dbReference type="InterPro" id="IPR002877">
    <property type="entry name" value="RNA_MeTrfase_FtsJ_dom"/>
</dbReference>
<dbReference type="PANTHER" id="PTHR32319:SF0">
    <property type="entry name" value="BACTERIAL HEMOLYSIN-LIKE PROTEIN"/>
    <property type="match status" value="1"/>
</dbReference>
<dbReference type="SUPFAM" id="SSF55174">
    <property type="entry name" value="Alpha-L RNA-binding motif"/>
    <property type="match status" value="1"/>
</dbReference>
<dbReference type="Pfam" id="PF01728">
    <property type="entry name" value="FtsJ"/>
    <property type="match status" value="1"/>
</dbReference>
<comment type="similarity">
    <text evidence="2">Belongs to the TlyA family.</text>
</comment>
<evidence type="ECO:0000256" key="2">
    <source>
        <dbReference type="ARBA" id="ARBA00029460"/>
    </source>
</evidence>
<dbReference type="PATRIC" id="fig|679936.5.peg.1691"/>
<feature type="domain" description="RNA-binding S4" evidence="4">
    <location>
        <begin position="4"/>
        <end position="68"/>
    </location>
</feature>
<sequence>MTKERLDRALVNRGLVESRSRAQALILAGQVLVNRQRELKAGRMVEAADTVELVSPMPYVSRGGVKLAAALEAFEVNPTGWHVVDIGASTGGFTDCWLKHGARHVWAVDVGYGQLHWQLRQDPRVSVYERTNARYVTRDQLGLEDGVDAGSVDVSFIGLRLILEPLRNLVKTQGLVIVLIKPQFEAGPTAVGKGGVVRDPAVHRQVLYRVLEDAAGLGWAPEGLIASPIRGPEGNIEFLAALRLDGDARPLPIEDVVERAWQGEGAHG</sequence>
<dbReference type="InterPro" id="IPR047048">
    <property type="entry name" value="TlyA"/>
</dbReference>
<dbReference type="SMART" id="SM00363">
    <property type="entry name" value="S4"/>
    <property type="match status" value="1"/>
</dbReference>
<dbReference type="PIRSF" id="PIRSF005578">
    <property type="entry name" value="TlyA"/>
    <property type="match status" value="1"/>
</dbReference>
<dbReference type="InterPro" id="IPR004538">
    <property type="entry name" value="Hemolysin_A/TlyA"/>
</dbReference>
<dbReference type="Pfam" id="PF01479">
    <property type="entry name" value="S4"/>
    <property type="match status" value="1"/>
</dbReference>
<evidence type="ECO:0000313" key="6">
    <source>
        <dbReference type="Proteomes" id="UP000005439"/>
    </source>
</evidence>
<proteinExistence type="inferred from homology"/>
<dbReference type="Gene3D" id="3.40.50.150">
    <property type="entry name" value="Vaccinia Virus protein VP39"/>
    <property type="match status" value="1"/>
</dbReference>
<dbReference type="PANTHER" id="PTHR32319">
    <property type="entry name" value="BACTERIAL HEMOLYSIN-LIKE PROTEIN"/>
    <property type="match status" value="1"/>
</dbReference>
<name>G8TYU1_SULAD</name>
<organism evidence="5 6">
    <name type="scientific">Sulfobacillus acidophilus (strain ATCC 700253 / DSM 10332 / NAL)</name>
    <dbReference type="NCBI Taxonomy" id="679936"/>
    <lineage>
        <taxon>Bacteria</taxon>
        <taxon>Bacillati</taxon>
        <taxon>Bacillota</taxon>
        <taxon>Clostridia</taxon>
        <taxon>Eubacteriales</taxon>
        <taxon>Clostridiales Family XVII. Incertae Sedis</taxon>
        <taxon>Sulfobacillus</taxon>
    </lineage>
</organism>
<evidence type="ECO:0000256" key="3">
    <source>
        <dbReference type="PROSITE-ProRule" id="PRU00182"/>
    </source>
</evidence>
<keyword evidence="6" id="KW-1185">Reference proteome</keyword>